<gene>
    <name evidence="2" type="ORF">DCMF_03035</name>
</gene>
<feature type="region of interest" description="Disordered" evidence="1">
    <location>
        <begin position="54"/>
        <end position="84"/>
    </location>
</feature>
<accession>A0A3G1KNA4</accession>
<keyword evidence="3" id="KW-1185">Reference proteome</keyword>
<evidence type="ECO:0000313" key="3">
    <source>
        <dbReference type="Proteomes" id="UP000323521"/>
    </source>
</evidence>
<feature type="compositionally biased region" description="Basic and acidic residues" evidence="1">
    <location>
        <begin position="66"/>
        <end position="84"/>
    </location>
</feature>
<dbReference type="Proteomes" id="UP000323521">
    <property type="component" value="Chromosome"/>
</dbReference>
<sequence length="84" mass="9488">MKVTFRITLSDFPPVDEATAKEILSVYLQNGIQVKADDISEILLEKEEIHAHSRDIKGLQPAASTHDGEEPHASFEEQMKHMED</sequence>
<reference evidence="2 3" key="1">
    <citation type="submission" date="2016-10" db="EMBL/GenBank/DDBJ databases">
        <title>Complete Genome Sequence of Peptococcaceae strain DCMF.</title>
        <authorList>
            <person name="Edwards R.J."/>
            <person name="Holland S.I."/>
            <person name="Deshpande N.P."/>
            <person name="Wong Y.K."/>
            <person name="Ertan H."/>
            <person name="Manefield M."/>
            <person name="Russell T.L."/>
            <person name="Lee M.J."/>
        </authorList>
    </citation>
    <scope>NUCLEOTIDE SEQUENCE [LARGE SCALE GENOMIC DNA]</scope>
    <source>
        <strain evidence="2 3">DCMF</strain>
    </source>
</reference>
<dbReference type="EMBL" id="CP017634">
    <property type="protein sequence ID" value="ATW23906.1"/>
    <property type="molecule type" value="Genomic_DNA"/>
</dbReference>
<dbReference type="KEGG" id="fwa:DCMF_03035"/>
<dbReference type="RefSeq" id="WP_148133073.1">
    <property type="nucleotide sequence ID" value="NZ_CP017634.1"/>
</dbReference>
<protein>
    <submittedName>
        <fullName evidence="2">Uncharacterized protein</fullName>
    </submittedName>
</protein>
<name>A0A3G1KNA4_FORW1</name>
<dbReference type="AlphaFoldDB" id="A0A3G1KNA4"/>
<evidence type="ECO:0000313" key="2">
    <source>
        <dbReference type="EMBL" id="ATW23906.1"/>
    </source>
</evidence>
<proteinExistence type="predicted"/>
<evidence type="ECO:0000256" key="1">
    <source>
        <dbReference type="SAM" id="MobiDB-lite"/>
    </source>
</evidence>
<organism evidence="2 3">
    <name type="scientific">Formimonas warabiya</name>
    <dbReference type="NCBI Taxonomy" id="1761012"/>
    <lineage>
        <taxon>Bacteria</taxon>
        <taxon>Bacillati</taxon>
        <taxon>Bacillota</taxon>
        <taxon>Clostridia</taxon>
        <taxon>Eubacteriales</taxon>
        <taxon>Peptococcaceae</taxon>
        <taxon>Candidatus Formimonas</taxon>
    </lineage>
</organism>